<keyword evidence="2" id="KW-1185">Reference proteome</keyword>
<dbReference type="InterPro" id="IPR012337">
    <property type="entry name" value="RNaseH-like_sf"/>
</dbReference>
<dbReference type="PANTHER" id="PTHR46585">
    <property type="entry name" value="INTEGRASE CORE DOMAIN CONTAINING PROTEIN"/>
    <property type="match status" value="1"/>
</dbReference>
<dbReference type="EMBL" id="JAANIA010001870">
    <property type="protein sequence ID" value="KAG5318548.1"/>
    <property type="molecule type" value="Genomic_DNA"/>
</dbReference>
<evidence type="ECO:0000313" key="1">
    <source>
        <dbReference type="EMBL" id="KAG5318548.1"/>
    </source>
</evidence>
<protein>
    <submittedName>
        <fullName evidence="1">YMD3 protein</fullName>
    </submittedName>
</protein>
<dbReference type="Gene3D" id="3.30.420.10">
    <property type="entry name" value="Ribonuclease H-like superfamily/Ribonuclease H"/>
    <property type="match status" value="1"/>
</dbReference>
<dbReference type="InterPro" id="IPR036397">
    <property type="entry name" value="RNaseH_sf"/>
</dbReference>
<evidence type="ECO:0000313" key="2">
    <source>
        <dbReference type="Proteomes" id="UP000668214"/>
    </source>
</evidence>
<dbReference type="Proteomes" id="UP000668214">
    <property type="component" value="Unassembled WGS sequence"/>
</dbReference>
<proteinExistence type="predicted"/>
<dbReference type="SUPFAM" id="SSF53098">
    <property type="entry name" value="Ribonuclease H-like"/>
    <property type="match status" value="1"/>
</dbReference>
<reference evidence="1" key="1">
    <citation type="submission" date="2020-02" db="EMBL/GenBank/DDBJ databases">
        <title>Relaxed selection underlies rapid genomic changes in the transitions from sociality to social parasitism in ants.</title>
        <authorList>
            <person name="Bi X."/>
        </authorList>
    </citation>
    <scope>NUCLEOTIDE SEQUENCE</scope>
    <source>
        <strain evidence="1">BGI-DK2014c</strain>
        <tissue evidence="1">Whole body</tissue>
    </source>
</reference>
<organism evidence="1 2">
    <name type="scientific">Pseudoatta argentina</name>
    <dbReference type="NCBI Taxonomy" id="621737"/>
    <lineage>
        <taxon>Eukaryota</taxon>
        <taxon>Metazoa</taxon>
        <taxon>Ecdysozoa</taxon>
        <taxon>Arthropoda</taxon>
        <taxon>Hexapoda</taxon>
        <taxon>Insecta</taxon>
        <taxon>Pterygota</taxon>
        <taxon>Neoptera</taxon>
        <taxon>Endopterygota</taxon>
        <taxon>Hymenoptera</taxon>
        <taxon>Apocrita</taxon>
        <taxon>Aculeata</taxon>
        <taxon>Formicoidea</taxon>
        <taxon>Formicidae</taxon>
        <taxon>Myrmicinae</taxon>
        <taxon>Pseudoatta</taxon>
    </lineage>
</organism>
<feature type="non-terminal residue" evidence="1">
    <location>
        <position position="1"/>
    </location>
</feature>
<gene>
    <name evidence="1" type="primary">F54h12.3_1</name>
    <name evidence="1" type="ORF">G6Z78_0003202</name>
</gene>
<dbReference type="GO" id="GO:0003676">
    <property type="term" value="F:nucleic acid binding"/>
    <property type="evidence" value="ECO:0007669"/>
    <property type="project" value="InterPro"/>
</dbReference>
<sequence length="713" mass="85345">MREIVFERVQNVIQKHDNIKINTVFNGEFMSGDKRANKNVSTRNYKLFHSFDLHEWYTSHVVEPILIWLEEFQKRDSERCRVLNLTINKYNPLHTGCHIELSREIKMKKKFENLNVYCIENQKEIMILPLRLTDTKRNKHVNLLYMQNSQDDNMRHFALIKDLSSNISIGYLQYQRHNVFSIRYYAHCSYDDSLSVYRFRRDIDCIAWFVEELRKLAHSVNVLMADFTRDRQKFNKATYCYVCEKLFTPNDTRVRCVKLRFIDSCKFLASSLDKLASFLSKDKLQILQRKFYNLSEENFSLLTRRGIFPFEYVNCVKKLQEMNLPSRESFYSLLTSDIVSESAHATNVWQNTQAWKHAADFYLWSIKLRQNKLINLLESPYGIPFENVYVYSKWLQQPKYRYLENLLTPIKKMDYFRFSNKNVVSLNEALPNSIFVFDDVSCDKQDVIREYFAMGRHADIDCFYLCQTYVKIPKHLIRHNVNLILFKQDGINLKHVYNDHANTDMSYENFCELLEMALCDTAIAKIIRVDGRCPKNLQTDMRKEFYNANVQELLKKHNIHNYSTYSIMKAFVVEWFNRTLKNDMWKQFTHNGNYKWVDLLARFKVGNSVHVSKFKMIFEKGYTSNWTTEVFRIIKVQKTNSIPFCPTCDKLLDKREDKLLATMHDKKCYVIHYRNLQQCLYKLMNNAVFDKIMKNVRNHVDVSEKFIFYIYIL</sequence>
<feature type="non-terminal residue" evidence="1">
    <location>
        <position position="713"/>
    </location>
</feature>
<comment type="caution">
    <text evidence="1">The sequence shown here is derived from an EMBL/GenBank/DDBJ whole genome shotgun (WGS) entry which is preliminary data.</text>
</comment>
<dbReference type="AlphaFoldDB" id="A0A836ECD0"/>
<name>A0A836ECD0_9HYME</name>
<accession>A0A836ECD0</accession>
<dbReference type="PANTHER" id="PTHR46585:SF1">
    <property type="entry name" value="CHROMO DOMAIN-CONTAINING PROTEIN"/>
    <property type="match status" value="1"/>
</dbReference>